<evidence type="ECO:0000313" key="2">
    <source>
        <dbReference type="EMBL" id="SUZ50254.1"/>
    </source>
</evidence>
<reference evidence="2" key="1">
    <citation type="submission" date="2018-05" db="EMBL/GenBank/DDBJ databases">
        <authorList>
            <person name="Lanie J.A."/>
            <person name="Ng W.-L."/>
            <person name="Kazmierczak K.M."/>
            <person name="Andrzejewski T.M."/>
            <person name="Davidsen T.M."/>
            <person name="Wayne K.J."/>
            <person name="Tettelin H."/>
            <person name="Glass J.I."/>
            <person name="Rusch D."/>
            <person name="Podicherti R."/>
            <person name="Tsui H.-C.T."/>
            <person name="Winkler M.E."/>
        </authorList>
    </citation>
    <scope>NUCLEOTIDE SEQUENCE</scope>
</reference>
<dbReference type="AlphaFoldDB" id="A0A381N864"/>
<sequence length="339" mass="38109">MLFSAYQIESLLEDIQQKNFPIDKSASETMSLSEDAIQGARQYVRTPKNHALAWITPGDIKALVEDQTVYDPVVEHVQQSRAGRFVIPAYVPENPPPSFPLVSDHTKALRENDALQEQTPEMPLPEKNTSSTDESLEIPSAADVEALTDVEELVQDSADDTEISTLKPIPAEESSEESAEELAVESTDEQTQAETEESTKSKSAKSGISAASLFDEIEVEEEQDEEFDFDTGGLQGAIDDDSDVVFGDGRIEQNSMTKFVSNYPDSTIKFLLRKSLDGRPLPAGYDEIYLNWENRGLSRGRLKKYLFKLMEWQDFPDIPVLDVVRKIRERHFELRAKNK</sequence>
<proteinExistence type="predicted"/>
<gene>
    <name evidence="2" type="ORF">METZ01_LOCUS3108</name>
</gene>
<protein>
    <submittedName>
        <fullName evidence="2">Uncharacterized protein</fullName>
    </submittedName>
</protein>
<feature type="region of interest" description="Disordered" evidence="1">
    <location>
        <begin position="115"/>
        <end position="139"/>
    </location>
</feature>
<organism evidence="2">
    <name type="scientific">marine metagenome</name>
    <dbReference type="NCBI Taxonomy" id="408172"/>
    <lineage>
        <taxon>unclassified sequences</taxon>
        <taxon>metagenomes</taxon>
        <taxon>ecological metagenomes</taxon>
    </lineage>
</organism>
<dbReference type="EMBL" id="UINC01000161">
    <property type="protein sequence ID" value="SUZ50254.1"/>
    <property type="molecule type" value="Genomic_DNA"/>
</dbReference>
<evidence type="ECO:0000256" key="1">
    <source>
        <dbReference type="SAM" id="MobiDB-lite"/>
    </source>
</evidence>
<feature type="compositionally biased region" description="Acidic residues" evidence="1">
    <location>
        <begin position="173"/>
        <end position="188"/>
    </location>
</feature>
<accession>A0A381N864</accession>
<feature type="region of interest" description="Disordered" evidence="1">
    <location>
        <begin position="155"/>
        <end position="207"/>
    </location>
</feature>
<name>A0A381N864_9ZZZZ</name>